<dbReference type="SUPFAM" id="SSF48403">
    <property type="entry name" value="Ankyrin repeat"/>
    <property type="match status" value="1"/>
</dbReference>
<proteinExistence type="predicted"/>
<feature type="compositionally biased region" description="Acidic residues" evidence="1">
    <location>
        <begin position="63"/>
        <end position="72"/>
    </location>
</feature>
<keyword evidence="3" id="KW-1185">Reference proteome</keyword>
<feature type="region of interest" description="Disordered" evidence="1">
    <location>
        <begin position="52"/>
        <end position="72"/>
    </location>
</feature>
<dbReference type="InterPro" id="IPR036770">
    <property type="entry name" value="Ankyrin_rpt-contain_sf"/>
</dbReference>
<evidence type="ECO:0000256" key="1">
    <source>
        <dbReference type="SAM" id="MobiDB-lite"/>
    </source>
</evidence>
<dbReference type="Gene3D" id="3.40.630.30">
    <property type="match status" value="1"/>
</dbReference>
<dbReference type="Gene3D" id="1.25.40.20">
    <property type="entry name" value="Ankyrin repeat-containing domain"/>
    <property type="match status" value="1"/>
</dbReference>
<dbReference type="InterPro" id="IPR016181">
    <property type="entry name" value="Acyl_CoA_acyltransferase"/>
</dbReference>
<evidence type="ECO:0008006" key="4">
    <source>
        <dbReference type="Google" id="ProtNLM"/>
    </source>
</evidence>
<dbReference type="AlphaFoldDB" id="A0A4S4MQM3"/>
<dbReference type="OrthoDB" id="2753421at2759"/>
<dbReference type="Proteomes" id="UP000308730">
    <property type="component" value="Unassembled WGS sequence"/>
</dbReference>
<gene>
    <name evidence="2" type="ORF">EUX98_g5788</name>
</gene>
<evidence type="ECO:0000313" key="3">
    <source>
        <dbReference type="Proteomes" id="UP000308730"/>
    </source>
</evidence>
<dbReference type="CDD" id="cd04301">
    <property type="entry name" value="NAT_SF"/>
    <property type="match status" value="1"/>
</dbReference>
<sequence>MSNPKPVKIEDCTLTISIKDHYESVGMQFVRVDVEFATEKEARLKAKAVNAAKLKPEQATSDPWDDEEDEPEEERIHSLAYMSGICVHRHLCRGDFLSIMDEESSELNEFSVRLFDNNGFLKREFMDSDHHKGTGCFGREVNKGALFYLDTVSVEQEYRGQGLGTWMLEQFLKSKDIGQKDFVMLWPIPIEGREHMNDTQEKQAIKRLESFFHKAAFRRVGRTVFFAYANDPNHASRKLPASDDVDCDAHNDRSGFDNMTEEEMNPLRPRVARAQPNVAANLPLHHAIGASSGGGSIGGTSIDRFIVSYHATNPGGIHQQDDSGMTPLHVAAGLMNKLAVETLLKPEIAGAESDLNRRDNVNGKTPLEVLEASMRNNAEFKAVMLQRSNDPYPDEGLQCAYLLRKAMAEPVGTLEEYVKMKRFGCTCNKCTDGWLSPRMRYRLLCTSELIHDMVPDFISENKLAPMDPMTIASSVGLDYVPPRLWTKINSLFAYSYMAVVRGFQQACRDLTTTPTPAVVRALAGPDAHYYFQKDGRVEYALDYIEHFANDQSPLGDNEWDSLQDEQAEEGDEEALAYSQMPDCANDLNFELVRQQMGLPKKMGPYFDEMQRLFGV</sequence>
<organism evidence="2 3">
    <name type="scientific">Antrodiella citrinella</name>
    <dbReference type="NCBI Taxonomy" id="2447956"/>
    <lineage>
        <taxon>Eukaryota</taxon>
        <taxon>Fungi</taxon>
        <taxon>Dikarya</taxon>
        <taxon>Basidiomycota</taxon>
        <taxon>Agaricomycotina</taxon>
        <taxon>Agaricomycetes</taxon>
        <taxon>Polyporales</taxon>
        <taxon>Steccherinaceae</taxon>
        <taxon>Antrodiella</taxon>
    </lineage>
</organism>
<dbReference type="EMBL" id="SGPM01000181">
    <property type="protein sequence ID" value="THH28406.1"/>
    <property type="molecule type" value="Genomic_DNA"/>
</dbReference>
<accession>A0A4S4MQM3</accession>
<protein>
    <recommendedName>
        <fullName evidence="4">N-acetyltransferase domain-containing protein</fullName>
    </recommendedName>
</protein>
<comment type="caution">
    <text evidence="2">The sequence shown here is derived from an EMBL/GenBank/DDBJ whole genome shotgun (WGS) entry which is preliminary data.</text>
</comment>
<evidence type="ECO:0000313" key="2">
    <source>
        <dbReference type="EMBL" id="THH28406.1"/>
    </source>
</evidence>
<name>A0A4S4MQM3_9APHY</name>
<reference evidence="2 3" key="1">
    <citation type="submission" date="2019-02" db="EMBL/GenBank/DDBJ databases">
        <title>Genome sequencing of the rare red list fungi Antrodiella citrinella (Flaviporus citrinellus).</title>
        <authorList>
            <person name="Buettner E."/>
            <person name="Kellner H."/>
        </authorList>
    </citation>
    <scope>NUCLEOTIDE SEQUENCE [LARGE SCALE GENOMIC DNA]</scope>
    <source>
        <strain evidence="2 3">DSM 108506</strain>
    </source>
</reference>
<dbReference type="SUPFAM" id="SSF55729">
    <property type="entry name" value="Acyl-CoA N-acyltransferases (Nat)"/>
    <property type="match status" value="1"/>
</dbReference>